<dbReference type="RefSeq" id="WP_181537253.1">
    <property type="nucleotide sequence ID" value="NZ_JACDUU010000003.1"/>
</dbReference>
<accession>A0A7V9YZR2</accession>
<name>A0A7V9YZR2_9BACL</name>
<protein>
    <submittedName>
        <fullName evidence="1">Uncharacterized protein YukE</fullName>
    </submittedName>
</protein>
<proteinExistence type="predicted"/>
<sequence>MSSLLESIEKEAKRRAYVAMIRCLQSYRGQVEEAIEEFHHGTRAFYRANDEYVPHWQGESREAYELVYGDLRQIEAHIYATADELLHEISREIARIQRKIEEIQ</sequence>
<dbReference type="EMBL" id="JACDUU010000003">
    <property type="protein sequence ID" value="MBA2871427.1"/>
    <property type="molecule type" value="Genomic_DNA"/>
</dbReference>
<comment type="caution">
    <text evidence="1">The sequence shown here is derived from an EMBL/GenBank/DDBJ whole genome shotgun (WGS) entry which is preliminary data.</text>
</comment>
<reference evidence="1 2" key="1">
    <citation type="submission" date="2020-07" db="EMBL/GenBank/DDBJ databases">
        <title>Genomic Encyclopedia of Type Strains, Phase IV (KMG-IV): sequencing the most valuable type-strain genomes for metagenomic binning, comparative biology and taxonomic classification.</title>
        <authorList>
            <person name="Goeker M."/>
        </authorList>
    </citation>
    <scope>NUCLEOTIDE SEQUENCE [LARGE SCALE GENOMIC DNA]</scope>
    <source>
        <strain evidence="1 2">DSM 25220</strain>
    </source>
</reference>
<keyword evidence="2" id="KW-1185">Reference proteome</keyword>
<evidence type="ECO:0000313" key="2">
    <source>
        <dbReference type="Proteomes" id="UP000580891"/>
    </source>
</evidence>
<organism evidence="1 2">
    <name type="scientific">[Anoxybacillus] calidus</name>
    <dbReference type="NCBI Taxonomy" id="575178"/>
    <lineage>
        <taxon>Bacteria</taxon>
        <taxon>Bacillati</taxon>
        <taxon>Bacillota</taxon>
        <taxon>Bacilli</taxon>
        <taxon>Bacillales</taxon>
        <taxon>Anoxybacillaceae</taxon>
        <taxon>Paranoxybacillus</taxon>
    </lineage>
</organism>
<dbReference type="Proteomes" id="UP000580891">
    <property type="component" value="Unassembled WGS sequence"/>
</dbReference>
<evidence type="ECO:0000313" key="1">
    <source>
        <dbReference type="EMBL" id="MBA2871427.1"/>
    </source>
</evidence>
<dbReference type="AlphaFoldDB" id="A0A7V9YZR2"/>
<gene>
    <name evidence="1" type="ORF">HNQ85_001697</name>
</gene>